<reference evidence="1 2" key="1">
    <citation type="journal article" date="2014" name="Genome Biol. Evol.">
        <title>Comparative genomics and transcriptomics analyses reveal divergent lifestyle features of nematode endoparasitic fungus Hirsutella minnesotensis.</title>
        <authorList>
            <person name="Lai Y."/>
            <person name="Liu K."/>
            <person name="Zhang X."/>
            <person name="Zhang X."/>
            <person name="Li K."/>
            <person name="Wang N."/>
            <person name="Shu C."/>
            <person name="Wu Y."/>
            <person name="Wang C."/>
            <person name="Bushley K.E."/>
            <person name="Xiang M."/>
            <person name="Liu X."/>
        </authorList>
    </citation>
    <scope>NUCLEOTIDE SEQUENCE [LARGE SCALE GENOMIC DNA]</scope>
    <source>
        <strain evidence="1 2">3608</strain>
    </source>
</reference>
<dbReference type="Proteomes" id="UP000054481">
    <property type="component" value="Unassembled WGS sequence"/>
</dbReference>
<name>A0A0F7ZZM7_9HYPO</name>
<protein>
    <submittedName>
        <fullName evidence="1">Uncharacterized protein</fullName>
    </submittedName>
</protein>
<accession>A0A0F7ZZM7</accession>
<keyword evidence="2" id="KW-1185">Reference proteome</keyword>
<dbReference type="AlphaFoldDB" id="A0A0F7ZZM7"/>
<dbReference type="Pfam" id="PF12311">
    <property type="entry name" value="DUF3632"/>
    <property type="match status" value="1"/>
</dbReference>
<dbReference type="OrthoDB" id="3350591at2759"/>
<evidence type="ECO:0000313" key="1">
    <source>
        <dbReference type="EMBL" id="KJZ74492.1"/>
    </source>
</evidence>
<dbReference type="InterPro" id="IPR022085">
    <property type="entry name" value="OpdG"/>
</dbReference>
<gene>
    <name evidence="1" type="ORF">HIM_06088</name>
</gene>
<organism evidence="1 2">
    <name type="scientific">Hirsutella minnesotensis 3608</name>
    <dbReference type="NCBI Taxonomy" id="1043627"/>
    <lineage>
        <taxon>Eukaryota</taxon>
        <taxon>Fungi</taxon>
        <taxon>Dikarya</taxon>
        <taxon>Ascomycota</taxon>
        <taxon>Pezizomycotina</taxon>
        <taxon>Sordariomycetes</taxon>
        <taxon>Hypocreomycetidae</taxon>
        <taxon>Hypocreales</taxon>
        <taxon>Ophiocordycipitaceae</taxon>
        <taxon>Hirsutella</taxon>
    </lineage>
</organism>
<dbReference type="EMBL" id="KQ030525">
    <property type="protein sequence ID" value="KJZ74492.1"/>
    <property type="molecule type" value="Genomic_DNA"/>
</dbReference>
<evidence type="ECO:0000313" key="2">
    <source>
        <dbReference type="Proteomes" id="UP000054481"/>
    </source>
</evidence>
<proteinExistence type="predicted"/>
<sequence length="303" mass="34380">MATQEAPLDIRLFEEDDGPEELAFKQIIDSVINRSTSPSQAAAQLDDWVTREAEERSRQTKGRQLTQDEQDSLHLIAPNPSRHIDMITECIARVCSAFPPSHAGHEALVELFQALANLPKHRVPSLNYDDDSHDAVLGGEYTLWPFGPGYQGSYSQNFERQAQDIAYPFSDVEVPGSQVQLRWRNLQAFIARLTTLELLDCSHSTALRYILPSSIWYPDLEERKQGGPLRIAADLAAASHWLEPDTARKWVFGQCKANAGREWNMENWEEWRKQMAFIAGDERFADETRALAASLRDKLNAQE</sequence>